<gene>
    <name evidence="1" type="ORF">BN46_0306</name>
</gene>
<dbReference type="Proteomes" id="UP000011016">
    <property type="component" value="Unassembled WGS sequence"/>
</dbReference>
<dbReference type="EMBL" id="CAJZ01000040">
    <property type="protein sequence ID" value="CCI83054.1"/>
    <property type="molecule type" value="Genomic_DNA"/>
</dbReference>
<evidence type="ECO:0000313" key="1">
    <source>
        <dbReference type="EMBL" id="CCI83054.1"/>
    </source>
</evidence>
<evidence type="ECO:0000313" key="2">
    <source>
        <dbReference type="Proteomes" id="UP000011016"/>
    </source>
</evidence>
<name>I7LBE9_9CORY</name>
<reference evidence="1 2" key="1">
    <citation type="journal article" date="2012" name="J. Bacteriol.">
        <title>Draft Genome Sequence of Turicella otitidis ATCC 51513, Isolated from Middle Ear Fluid from a Child with Otitis Media.</title>
        <authorList>
            <person name="Brinkrolf K."/>
            <person name="Schneider J."/>
            <person name="Knecht M."/>
            <person name="Ruckert C."/>
            <person name="Tauch A."/>
        </authorList>
    </citation>
    <scope>NUCLEOTIDE SEQUENCE [LARGE SCALE GENOMIC DNA]</scope>
    <source>
        <strain evidence="1 2">ATCC 51513</strain>
    </source>
</reference>
<protein>
    <submittedName>
        <fullName evidence="1">Uncharacterized protein</fullName>
    </submittedName>
</protein>
<sequence length="134" mass="14819">MSFMSAIHFDVLVPRGQAQPLGEVFATAGKKLRAARHADAVETSRTELDAAGPLAKELSRVYEDEHDGRALEDASLQRYTLSLRGFGGSLNQLAMALSRLLTPPAQLPDDRVLRENERSFEVPALYPWTVAIER</sequence>
<accession>I7LBE9</accession>
<comment type="caution">
    <text evidence="1">The sequence shown here is derived from an EMBL/GenBank/DDBJ whole genome shotgun (WGS) entry which is preliminary data.</text>
</comment>
<organism evidence="1 2">
    <name type="scientific">Corynebacterium otitidis ATCC 51513</name>
    <dbReference type="NCBI Taxonomy" id="883169"/>
    <lineage>
        <taxon>Bacteria</taxon>
        <taxon>Bacillati</taxon>
        <taxon>Actinomycetota</taxon>
        <taxon>Actinomycetes</taxon>
        <taxon>Mycobacteriales</taxon>
        <taxon>Corynebacteriaceae</taxon>
        <taxon>Corynebacterium</taxon>
    </lineage>
</organism>
<proteinExistence type="predicted"/>
<dbReference type="AlphaFoldDB" id="I7LBE9"/>